<keyword evidence="3" id="KW-0808">Transferase</keyword>
<reference evidence="3 4" key="1">
    <citation type="submission" date="2019-03" db="EMBL/GenBank/DDBJ databases">
        <title>Genomic Encyclopedia of Type Strains, Phase III (KMG-III): the genomes of soil and plant-associated and newly described type strains.</title>
        <authorList>
            <person name="Whitman W."/>
        </authorList>
    </citation>
    <scope>NUCLEOTIDE SEQUENCE [LARGE SCALE GENOMIC DNA]</scope>
    <source>
        <strain evidence="3 4">CGMCC 1.7660</strain>
    </source>
</reference>
<comment type="similarity">
    <text evidence="1">Belongs to the amidase family.</text>
</comment>
<dbReference type="GO" id="GO:0016740">
    <property type="term" value="F:transferase activity"/>
    <property type="evidence" value="ECO:0007669"/>
    <property type="project" value="UniProtKB-KW"/>
</dbReference>
<accession>A0A4R6WRB5</accession>
<dbReference type="InterPro" id="IPR020556">
    <property type="entry name" value="Amidase_CS"/>
</dbReference>
<dbReference type="EMBL" id="SNYW01000010">
    <property type="protein sequence ID" value="TDQ81004.1"/>
    <property type="molecule type" value="Genomic_DNA"/>
</dbReference>
<dbReference type="Pfam" id="PF01425">
    <property type="entry name" value="Amidase"/>
    <property type="match status" value="1"/>
</dbReference>
<dbReference type="InterPro" id="IPR036928">
    <property type="entry name" value="AS_sf"/>
</dbReference>
<dbReference type="OrthoDB" id="7245165at2"/>
<dbReference type="PANTHER" id="PTHR11895:SF7">
    <property type="entry name" value="GLUTAMYL-TRNA(GLN) AMIDOTRANSFERASE SUBUNIT A, MITOCHONDRIAL"/>
    <property type="match status" value="1"/>
</dbReference>
<name>A0A4R6WRB5_9PROT</name>
<gene>
    <name evidence="3" type="ORF">A8950_2874</name>
</gene>
<dbReference type="InterPro" id="IPR000120">
    <property type="entry name" value="Amidase"/>
</dbReference>
<dbReference type="PROSITE" id="PS00571">
    <property type="entry name" value="AMIDASES"/>
    <property type="match status" value="1"/>
</dbReference>
<dbReference type="AlphaFoldDB" id="A0A4R6WRB5"/>
<comment type="caution">
    <text evidence="3">The sequence shown here is derived from an EMBL/GenBank/DDBJ whole genome shotgun (WGS) entry which is preliminary data.</text>
</comment>
<evidence type="ECO:0000256" key="1">
    <source>
        <dbReference type="ARBA" id="ARBA00009199"/>
    </source>
</evidence>
<sequence length="470" mass="51040">MIDLDLCFTPATDLAARIRAGSLSPVTLVENSLARIAEVNPKLNCFCFVFPDEALAQARLLESEARAGKFRGPLHGVPFALKDLTPTKGKRTTLGSFAYEHWVPDHDAPIAEALTGAGGILVGKTTTPEFAYSSFTESPLWGVTRNPWNLGRTPGGSSGGSGAAVASGCVPIAEGSDMGGSVRIPASFSGVVGLKPSFGRIPFTILPSQFDQLSHFGPLARTIADACLFMQVTQGPDERDIQSLTTPQDFLAPLDTNLKGRRLALLIDSATRVWHPEVEAAIREMARRMAEAGAEIEEVTLGWGKLEDDLWVKHWGVYLATFFGHVLPQYRDKMDPNVVALIDAGLAMNAVDFKRIEIERTRMWGQLQPILARNEAIVSGTMCQPAAEIGRADHEYWHLRPDGRYASLDFTAVWNFVSPCPALSVPAGFTSDGLPIGLQLIGRRHDDRAVLGLGAVIEKMQPWAHLRPPL</sequence>
<keyword evidence="4" id="KW-1185">Reference proteome</keyword>
<protein>
    <submittedName>
        <fullName evidence="3">Aspartyl-tRNA(Asn)/glutamyl-tRNA(Gln) amidotransferase subunit A</fullName>
    </submittedName>
</protein>
<dbReference type="RefSeq" id="WP_133614333.1">
    <property type="nucleotide sequence ID" value="NZ_SNYW01000010.1"/>
</dbReference>
<organism evidence="3 4">
    <name type="scientific">Dongia mobilis</name>
    <dbReference type="NCBI Taxonomy" id="578943"/>
    <lineage>
        <taxon>Bacteria</taxon>
        <taxon>Pseudomonadati</taxon>
        <taxon>Pseudomonadota</taxon>
        <taxon>Alphaproteobacteria</taxon>
        <taxon>Rhodospirillales</taxon>
        <taxon>Dongiaceae</taxon>
        <taxon>Dongia</taxon>
    </lineage>
</organism>
<evidence type="ECO:0000259" key="2">
    <source>
        <dbReference type="Pfam" id="PF01425"/>
    </source>
</evidence>
<evidence type="ECO:0000313" key="4">
    <source>
        <dbReference type="Proteomes" id="UP000295783"/>
    </source>
</evidence>
<dbReference type="Proteomes" id="UP000295783">
    <property type="component" value="Unassembled WGS sequence"/>
</dbReference>
<dbReference type="SUPFAM" id="SSF75304">
    <property type="entry name" value="Amidase signature (AS) enzymes"/>
    <property type="match status" value="1"/>
</dbReference>
<dbReference type="InterPro" id="IPR023631">
    <property type="entry name" value="Amidase_dom"/>
</dbReference>
<dbReference type="PANTHER" id="PTHR11895">
    <property type="entry name" value="TRANSAMIDASE"/>
    <property type="match status" value="1"/>
</dbReference>
<evidence type="ECO:0000313" key="3">
    <source>
        <dbReference type="EMBL" id="TDQ81004.1"/>
    </source>
</evidence>
<dbReference type="Gene3D" id="3.90.1300.10">
    <property type="entry name" value="Amidase signature (AS) domain"/>
    <property type="match status" value="1"/>
</dbReference>
<proteinExistence type="inferred from homology"/>
<feature type="domain" description="Amidase" evidence="2">
    <location>
        <begin position="28"/>
        <end position="451"/>
    </location>
</feature>